<dbReference type="Proteomes" id="UP000192468">
    <property type="component" value="Unassembled WGS sequence"/>
</dbReference>
<dbReference type="OrthoDB" id="1876404at2"/>
<dbReference type="EMBL" id="FWXH01000002">
    <property type="protein sequence ID" value="SMC18738.1"/>
    <property type="molecule type" value="Genomic_DNA"/>
</dbReference>
<accession>A0A1W1X4U2</accession>
<protein>
    <submittedName>
        <fullName evidence="1">Uncharacterized protein</fullName>
    </submittedName>
</protein>
<reference evidence="1 2" key="1">
    <citation type="submission" date="2017-04" db="EMBL/GenBank/DDBJ databases">
        <authorList>
            <person name="Afonso C.L."/>
            <person name="Miller P.J."/>
            <person name="Scott M.A."/>
            <person name="Spackman E."/>
            <person name="Goraichik I."/>
            <person name="Dimitrov K.M."/>
            <person name="Suarez D.L."/>
            <person name="Swayne D.E."/>
        </authorList>
    </citation>
    <scope>NUCLEOTIDE SEQUENCE [LARGE SCALE GENOMIC DNA]</scope>
    <source>
        <strain evidence="1 2">DSM 12555</strain>
    </source>
</reference>
<evidence type="ECO:0000313" key="1">
    <source>
        <dbReference type="EMBL" id="SMC18738.1"/>
    </source>
</evidence>
<name>A0A1W1X4U2_9CLOT</name>
<dbReference type="RefSeq" id="WP_084113831.1">
    <property type="nucleotide sequence ID" value="NZ_FWXH01000002.1"/>
</dbReference>
<proteinExistence type="predicted"/>
<sequence>MSKYFAHESNPYVIGLDNQWYNGLERVRDFFYSYSDSAISLDFDNAIAWNSGDVHWVTITGMLRKETAESDIADCTIEEINTLFQSSLTPSEILFLAYRSVSYAIKESTAGKSYTWPIRITAIILDKDSDFYFHSIHFSFPFYWIIEGKICDNLCINMRRIN</sequence>
<organism evidence="1 2">
    <name type="scientific">Clostridium acidisoli DSM 12555</name>
    <dbReference type="NCBI Taxonomy" id="1121291"/>
    <lineage>
        <taxon>Bacteria</taxon>
        <taxon>Bacillati</taxon>
        <taxon>Bacillota</taxon>
        <taxon>Clostridia</taxon>
        <taxon>Eubacteriales</taxon>
        <taxon>Clostridiaceae</taxon>
        <taxon>Clostridium</taxon>
    </lineage>
</organism>
<dbReference type="AlphaFoldDB" id="A0A1W1X4U2"/>
<gene>
    <name evidence="1" type="ORF">SAMN02745134_00652</name>
</gene>
<evidence type="ECO:0000313" key="2">
    <source>
        <dbReference type="Proteomes" id="UP000192468"/>
    </source>
</evidence>
<keyword evidence="2" id="KW-1185">Reference proteome</keyword>